<gene>
    <name evidence="2" type="ORF">PHMEG_00024858</name>
</gene>
<dbReference type="AlphaFoldDB" id="A0A225VF50"/>
<accession>A0A225VF50</accession>
<dbReference type="GO" id="GO:0015074">
    <property type="term" value="P:DNA integration"/>
    <property type="evidence" value="ECO:0007669"/>
    <property type="project" value="InterPro"/>
</dbReference>
<comment type="caution">
    <text evidence="2">The sequence shown here is derived from an EMBL/GenBank/DDBJ whole genome shotgun (WGS) entry which is preliminary data.</text>
</comment>
<evidence type="ECO:0000313" key="2">
    <source>
        <dbReference type="EMBL" id="OWZ03417.1"/>
    </source>
</evidence>
<evidence type="ECO:0000259" key="1">
    <source>
        <dbReference type="PROSITE" id="PS50994"/>
    </source>
</evidence>
<organism evidence="2 3">
    <name type="scientific">Phytophthora megakarya</name>
    <dbReference type="NCBI Taxonomy" id="4795"/>
    <lineage>
        <taxon>Eukaryota</taxon>
        <taxon>Sar</taxon>
        <taxon>Stramenopiles</taxon>
        <taxon>Oomycota</taxon>
        <taxon>Peronosporomycetes</taxon>
        <taxon>Peronosporales</taxon>
        <taxon>Peronosporaceae</taxon>
        <taxon>Phytophthora</taxon>
    </lineage>
</organism>
<dbReference type="GO" id="GO:0003676">
    <property type="term" value="F:nucleic acid binding"/>
    <property type="evidence" value="ECO:0007669"/>
    <property type="project" value="InterPro"/>
</dbReference>
<proteinExistence type="predicted"/>
<evidence type="ECO:0000313" key="3">
    <source>
        <dbReference type="Proteomes" id="UP000198211"/>
    </source>
</evidence>
<dbReference type="STRING" id="4795.A0A225VF50"/>
<dbReference type="InterPro" id="IPR001584">
    <property type="entry name" value="Integrase_cat-core"/>
</dbReference>
<protein>
    <submittedName>
        <fullName evidence="2">Retrotransposon protein</fullName>
    </submittedName>
</protein>
<sequence>MMLPIYVIAHAEANGHCGAKTTIAVVNDVFTWPYVKSDVAAFVSSCSYRIPWHYGATAPNNVLQFDFPNLPPSAHGDTYILVLKDGMSDYVGLVVCTEPTAEVKQSALLDWFTVSVWHPWIFDQGSHFKNTITSRLENVFGAQHHFVTAYCPWTNGSVEVVKRQVLHAIKTLLSE</sequence>
<dbReference type="InterPro" id="IPR012337">
    <property type="entry name" value="RNaseH-like_sf"/>
</dbReference>
<dbReference type="Pfam" id="PF17921">
    <property type="entry name" value="Integrase_H2C2"/>
    <property type="match status" value="1"/>
</dbReference>
<dbReference type="Gene3D" id="1.10.340.70">
    <property type="match status" value="1"/>
</dbReference>
<dbReference type="Gene3D" id="3.30.420.10">
    <property type="entry name" value="Ribonuclease H-like superfamily/Ribonuclease H"/>
    <property type="match status" value="1"/>
</dbReference>
<dbReference type="SUPFAM" id="SSF53098">
    <property type="entry name" value="Ribonuclease H-like"/>
    <property type="match status" value="1"/>
</dbReference>
<dbReference type="InterPro" id="IPR041588">
    <property type="entry name" value="Integrase_H2C2"/>
</dbReference>
<dbReference type="OrthoDB" id="144436at2759"/>
<dbReference type="InterPro" id="IPR052160">
    <property type="entry name" value="Gypsy_RT_Integrase-like"/>
</dbReference>
<dbReference type="EMBL" id="NBNE01005534">
    <property type="protein sequence ID" value="OWZ03417.1"/>
    <property type="molecule type" value="Genomic_DNA"/>
</dbReference>
<feature type="domain" description="Integrase catalytic" evidence="1">
    <location>
        <begin position="55"/>
        <end position="175"/>
    </location>
</feature>
<dbReference type="Proteomes" id="UP000198211">
    <property type="component" value="Unassembled WGS sequence"/>
</dbReference>
<name>A0A225VF50_9STRA</name>
<keyword evidence="3" id="KW-1185">Reference proteome</keyword>
<dbReference type="PROSITE" id="PS50994">
    <property type="entry name" value="INTEGRASE"/>
    <property type="match status" value="1"/>
</dbReference>
<dbReference type="PANTHER" id="PTHR47266">
    <property type="entry name" value="ENDONUCLEASE-RELATED"/>
    <property type="match status" value="1"/>
</dbReference>
<dbReference type="InterPro" id="IPR036397">
    <property type="entry name" value="RNaseH_sf"/>
</dbReference>
<reference evidence="3" key="1">
    <citation type="submission" date="2017-03" db="EMBL/GenBank/DDBJ databases">
        <title>Phytopthora megakarya and P. palmivora, two closely related causual agents of cacao black pod achieved similar genome size and gene model numbers by different mechanisms.</title>
        <authorList>
            <person name="Ali S."/>
            <person name="Shao J."/>
            <person name="Larry D.J."/>
            <person name="Kronmiller B."/>
            <person name="Shen D."/>
            <person name="Strem M.D."/>
            <person name="Melnick R.L."/>
            <person name="Guiltinan M.J."/>
            <person name="Tyler B.M."/>
            <person name="Meinhardt L.W."/>
            <person name="Bailey B.A."/>
        </authorList>
    </citation>
    <scope>NUCLEOTIDE SEQUENCE [LARGE SCALE GENOMIC DNA]</scope>
    <source>
        <strain evidence="3">zdho120</strain>
    </source>
</reference>